<organism evidence="8 9">
    <name type="scientific">Pseudomonas veronii 1YdBTEX2</name>
    <dbReference type="NCBI Taxonomy" id="1295141"/>
    <lineage>
        <taxon>Bacteria</taxon>
        <taxon>Pseudomonadati</taxon>
        <taxon>Pseudomonadota</taxon>
        <taxon>Gammaproteobacteria</taxon>
        <taxon>Pseudomonadales</taxon>
        <taxon>Pseudomonadaceae</taxon>
        <taxon>Pseudomonas</taxon>
    </lineage>
</organism>
<dbReference type="EMBL" id="LT599584">
    <property type="protein sequence ID" value="SBW84727.1"/>
    <property type="molecule type" value="Genomic_DNA"/>
</dbReference>
<dbReference type="InterPro" id="IPR037923">
    <property type="entry name" value="HTH-like"/>
</dbReference>
<sequence length="332" mass="37449">MNFYLLGENSQVFVNTDPDAVSSYANQHAGAHRVNQHHTSYPQASLKHKTIGSLDLFQMSYGNGVQITSPQREAVYHLHFLLKGHCRWRSRGQEHCFAPGELLLLNPDTPFDLTYSDDYEKFIIKLPASFINKVCGENHWSHPNAGVVFAPVHRLKQLDGFFNLLSLVCQEAETEPATPLQVQEHYAKIIVSKLLSLPGSDISREPLGGVCRSFELLAELIEINLKKDISVVRLAELAHMSVHSLFALFDKHAGTTPKRYIRHRKLEAIRARLSDSQAVVSSVTEVALDYGFLHLGRFAEYYKNTFGELPSVTLHRRNLIAGNLPNSDKIMY</sequence>
<protein>
    <submittedName>
        <fullName evidence="8">Regulatory protein</fullName>
    </submittedName>
</protein>
<dbReference type="GO" id="GO:0043565">
    <property type="term" value="F:sequence-specific DNA binding"/>
    <property type="evidence" value="ECO:0007669"/>
    <property type="project" value="InterPro"/>
</dbReference>
<name>A0A1D3K8T4_PSEVE</name>
<gene>
    <name evidence="8" type="ORF">PVE_R2G0701</name>
</gene>
<evidence type="ECO:0000256" key="3">
    <source>
        <dbReference type="ARBA" id="ARBA00023125"/>
    </source>
</evidence>
<dbReference type="InterPro" id="IPR009057">
    <property type="entry name" value="Homeodomain-like_sf"/>
</dbReference>
<evidence type="ECO:0000256" key="2">
    <source>
        <dbReference type="ARBA" id="ARBA00023015"/>
    </source>
</evidence>
<comment type="function">
    <text evidence="6">Regulatory protein of the TOL plasmid xyl operons. XylS activates the xylXYZLTEGFJQKIH operon required for the degradation of toluene, m-xylene and p-xylene.</text>
</comment>
<dbReference type="SUPFAM" id="SSF46689">
    <property type="entry name" value="Homeodomain-like"/>
    <property type="match status" value="1"/>
</dbReference>
<dbReference type="InterPro" id="IPR035418">
    <property type="entry name" value="AraC-bd_2"/>
</dbReference>
<dbReference type="Pfam" id="PF12833">
    <property type="entry name" value="HTH_18"/>
    <property type="match status" value="1"/>
</dbReference>
<accession>A0A1D3K8T4</accession>
<reference evidence="9" key="1">
    <citation type="submission" date="2016-07" db="EMBL/GenBank/DDBJ databases">
        <authorList>
            <person name="Florea S."/>
            <person name="Webb J.S."/>
            <person name="Jaromczyk J."/>
            <person name="Schardl C.L."/>
        </authorList>
    </citation>
    <scope>NUCLEOTIDE SEQUENCE [LARGE SCALE GENOMIC DNA]</scope>
    <source>
        <strain evidence="9">1YdBTEX2</strain>
    </source>
</reference>
<evidence type="ECO:0000313" key="9">
    <source>
        <dbReference type="Proteomes" id="UP000245431"/>
    </source>
</evidence>
<evidence type="ECO:0000313" key="8">
    <source>
        <dbReference type="EMBL" id="SBW84727.1"/>
    </source>
</evidence>
<dbReference type="GO" id="GO:0003700">
    <property type="term" value="F:DNA-binding transcription factor activity"/>
    <property type="evidence" value="ECO:0007669"/>
    <property type="project" value="InterPro"/>
</dbReference>
<dbReference type="PANTHER" id="PTHR46796">
    <property type="entry name" value="HTH-TYPE TRANSCRIPTIONAL ACTIVATOR RHAS-RELATED"/>
    <property type="match status" value="1"/>
</dbReference>
<dbReference type="PROSITE" id="PS00041">
    <property type="entry name" value="HTH_ARAC_FAMILY_1"/>
    <property type="match status" value="1"/>
</dbReference>
<dbReference type="InterPro" id="IPR018060">
    <property type="entry name" value="HTH_AraC"/>
</dbReference>
<evidence type="ECO:0000259" key="7">
    <source>
        <dbReference type="PROSITE" id="PS01124"/>
    </source>
</evidence>
<dbReference type="PANTHER" id="PTHR46796:SF6">
    <property type="entry name" value="ARAC SUBFAMILY"/>
    <property type="match status" value="1"/>
</dbReference>
<dbReference type="Gene3D" id="1.10.10.60">
    <property type="entry name" value="Homeodomain-like"/>
    <property type="match status" value="1"/>
</dbReference>
<dbReference type="GO" id="GO:0005737">
    <property type="term" value="C:cytoplasm"/>
    <property type="evidence" value="ECO:0007669"/>
    <property type="project" value="UniProtKB-SubCell"/>
</dbReference>
<keyword evidence="3" id="KW-0238">DNA-binding</keyword>
<dbReference type="GO" id="GO:0009893">
    <property type="term" value="P:positive regulation of metabolic process"/>
    <property type="evidence" value="ECO:0007669"/>
    <property type="project" value="UniProtKB-ARBA"/>
</dbReference>
<dbReference type="RefSeq" id="WP_017849292.1">
    <property type="nucleotide sequence ID" value="NZ_AOUH01000042.1"/>
</dbReference>
<keyword evidence="4" id="KW-0010">Activator</keyword>
<dbReference type="Pfam" id="PF14525">
    <property type="entry name" value="AraC_binding_2"/>
    <property type="match status" value="1"/>
</dbReference>
<dbReference type="InterPro" id="IPR018062">
    <property type="entry name" value="HTH_AraC-typ_CS"/>
</dbReference>
<feature type="domain" description="HTH araC/xylS-type" evidence="7">
    <location>
        <begin position="215"/>
        <end position="316"/>
    </location>
</feature>
<dbReference type="Proteomes" id="UP000245431">
    <property type="component" value="Chromosome PVE_r2"/>
</dbReference>
<keyword evidence="5" id="KW-0804">Transcription</keyword>
<dbReference type="AlphaFoldDB" id="A0A1D3K8T4"/>
<evidence type="ECO:0000256" key="6">
    <source>
        <dbReference type="ARBA" id="ARBA00037345"/>
    </source>
</evidence>
<dbReference type="PROSITE" id="PS01124">
    <property type="entry name" value="HTH_ARAC_FAMILY_2"/>
    <property type="match status" value="1"/>
</dbReference>
<evidence type="ECO:0000256" key="4">
    <source>
        <dbReference type="ARBA" id="ARBA00023159"/>
    </source>
</evidence>
<dbReference type="SMART" id="SM00342">
    <property type="entry name" value="HTH_ARAC"/>
    <property type="match status" value="1"/>
</dbReference>
<comment type="subcellular location">
    <subcellularLocation>
        <location evidence="1">Cytoplasm</location>
    </subcellularLocation>
</comment>
<keyword evidence="2" id="KW-0805">Transcription regulation</keyword>
<evidence type="ECO:0000256" key="5">
    <source>
        <dbReference type="ARBA" id="ARBA00023163"/>
    </source>
</evidence>
<dbReference type="SUPFAM" id="SSF51215">
    <property type="entry name" value="Regulatory protein AraC"/>
    <property type="match status" value="1"/>
</dbReference>
<dbReference type="InterPro" id="IPR050204">
    <property type="entry name" value="AraC_XylS_family_regulators"/>
</dbReference>
<evidence type="ECO:0000256" key="1">
    <source>
        <dbReference type="ARBA" id="ARBA00004496"/>
    </source>
</evidence>
<proteinExistence type="predicted"/>